<sequence length="251" mass="27534">MEPPDFASELRKRRMEAGLSQQQLAARTGLSVSSISRWETNGSLPKRPSVEILDRALPGEGPLLARFEEAKDGVALPPWSRSLSVVEPEARAAEVVSPAHVPGYLQSRTYATALFRAARPWGTGEEIARLVDLRCQRLEQLPELRLTTAFPVFALEALPEEVRKEQAAHLLRWSETGRVTVHMVTSALLVPGAPVMVFHLPGEEQVISCDYASGNVLAERSTHRRLLSMVATAFRSALPVEQSLAVLEGLA</sequence>
<proteinExistence type="predicted"/>
<evidence type="ECO:0000313" key="3">
    <source>
        <dbReference type="EMBL" id="MDT0329962.1"/>
    </source>
</evidence>
<evidence type="ECO:0000259" key="2">
    <source>
        <dbReference type="PROSITE" id="PS50943"/>
    </source>
</evidence>
<dbReference type="InterPro" id="IPR043917">
    <property type="entry name" value="DUF5753"/>
</dbReference>
<dbReference type="Pfam" id="PF19054">
    <property type="entry name" value="DUF5753"/>
    <property type="match status" value="1"/>
</dbReference>
<gene>
    <name evidence="3" type="ORF">RM479_16245</name>
</gene>
<reference evidence="4" key="1">
    <citation type="submission" date="2023-07" db="EMBL/GenBank/DDBJ databases">
        <title>30 novel species of actinomycetes from the DSMZ collection.</title>
        <authorList>
            <person name="Nouioui I."/>
        </authorList>
    </citation>
    <scope>NUCLEOTIDE SEQUENCE [LARGE SCALE GENOMIC DNA]</scope>
    <source>
        <strain evidence="4">DSM 44743</strain>
    </source>
</reference>
<protein>
    <submittedName>
        <fullName evidence="3">Scr1 family TA system antitoxin-like transcriptional regulator</fullName>
    </submittedName>
</protein>
<dbReference type="RefSeq" id="WP_311512561.1">
    <property type="nucleotide sequence ID" value="NZ_JAVREP010000010.1"/>
</dbReference>
<feature type="domain" description="HTH cro/C1-type" evidence="2">
    <location>
        <begin position="10"/>
        <end position="64"/>
    </location>
</feature>
<evidence type="ECO:0000256" key="1">
    <source>
        <dbReference type="SAM" id="MobiDB-lite"/>
    </source>
</evidence>
<dbReference type="SUPFAM" id="SSF47413">
    <property type="entry name" value="lambda repressor-like DNA-binding domains"/>
    <property type="match status" value="1"/>
</dbReference>
<evidence type="ECO:0000313" key="4">
    <source>
        <dbReference type="Proteomes" id="UP001183390"/>
    </source>
</evidence>
<dbReference type="InterPro" id="IPR010982">
    <property type="entry name" value="Lambda_DNA-bd_dom_sf"/>
</dbReference>
<dbReference type="PROSITE" id="PS50943">
    <property type="entry name" value="HTH_CROC1"/>
    <property type="match status" value="1"/>
</dbReference>
<accession>A0ABU2MBH5</accession>
<feature type="region of interest" description="Disordered" evidence="1">
    <location>
        <begin position="1"/>
        <end position="22"/>
    </location>
</feature>
<dbReference type="Proteomes" id="UP001183390">
    <property type="component" value="Unassembled WGS sequence"/>
</dbReference>
<dbReference type="EMBL" id="JAVREP010000010">
    <property type="protein sequence ID" value="MDT0329962.1"/>
    <property type="molecule type" value="Genomic_DNA"/>
</dbReference>
<dbReference type="Gene3D" id="1.10.260.40">
    <property type="entry name" value="lambda repressor-like DNA-binding domains"/>
    <property type="match status" value="1"/>
</dbReference>
<dbReference type="CDD" id="cd00093">
    <property type="entry name" value="HTH_XRE"/>
    <property type="match status" value="1"/>
</dbReference>
<comment type="caution">
    <text evidence="3">The sequence shown here is derived from an EMBL/GenBank/DDBJ whole genome shotgun (WGS) entry which is preliminary data.</text>
</comment>
<dbReference type="SMART" id="SM00530">
    <property type="entry name" value="HTH_XRE"/>
    <property type="match status" value="1"/>
</dbReference>
<keyword evidence="4" id="KW-1185">Reference proteome</keyword>
<dbReference type="Pfam" id="PF13560">
    <property type="entry name" value="HTH_31"/>
    <property type="match status" value="1"/>
</dbReference>
<name>A0ABU2MBH5_9ACTN</name>
<dbReference type="InterPro" id="IPR001387">
    <property type="entry name" value="Cro/C1-type_HTH"/>
</dbReference>
<organism evidence="3 4">
    <name type="scientific">Nocardiopsis lambiniae</name>
    <dbReference type="NCBI Taxonomy" id="3075539"/>
    <lineage>
        <taxon>Bacteria</taxon>
        <taxon>Bacillati</taxon>
        <taxon>Actinomycetota</taxon>
        <taxon>Actinomycetes</taxon>
        <taxon>Streptosporangiales</taxon>
        <taxon>Nocardiopsidaceae</taxon>
        <taxon>Nocardiopsis</taxon>
    </lineage>
</organism>